<gene>
    <name evidence="7" type="ORF">KFK09_022941</name>
</gene>
<evidence type="ECO:0000313" key="7">
    <source>
        <dbReference type="EMBL" id="KAI0496620.1"/>
    </source>
</evidence>
<reference evidence="7" key="1">
    <citation type="journal article" date="2022" name="Front. Genet.">
        <title>Chromosome-Scale Assembly of the Dendrobium nobile Genome Provides Insights Into the Molecular Mechanism of the Biosynthesis of the Medicinal Active Ingredient of Dendrobium.</title>
        <authorList>
            <person name="Xu Q."/>
            <person name="Niu S.-C."/>
            <person name="Li K.-L."/>
            <person name="Zheng P.-J."/>
            <person name="Zhang X.-J."/>
            <person name="Jia Y."/>
            <person name="Liu Y."/>
            <person name="Niu Y.-X."/>
            <person name="Yu L.-H."/>
            <person name="Chen D.-F."/>
            <person name="Zhang G.-Q."/>
        </authorList>
    </citation>
    <scope>NUCLEOTIDE SEQUENCE</scope>
    <source>
        <tissue evidence="7">Leaf</tissue>
    </source>
</reference>
<proteinExistence type="predicted"/>
<dbReference type="PANTHER" id="PTHR46033">
    <property type="entry name" value="PROTEIN MAIN-LIKE 2"/>
    <property type="match status" value="1"/>
</dbReference>
<protein>
    <recommendedName>
        <fullName evidence="9">Serine/threonine-protein phosphatase 7 long form-like</fullName>
    </recommendedName>
</protein>
<feature type="compositionally biased region" description="Low complexity" evidence="4">
    <location>
        <begin position="1296"/>
        <end position="1306"/>
    </location>
</feature>
<dbReference type="InterPro" id="IPR019557">
    <property type="entry name" value="AminoTfrase-like_pln_mobile"/>
</dbReference>
<keyword evidence="3" id="KW-0233">DNA recombination</keyword>
<keyword evidence="8" id="KW-1185">Reference proteome</keyword>
<dbReference type="Pfam" id="PF10536">
    <property type="entry name" value="PMD"/>
    <property type="match status" value="1"/>
</dbReference>
<evidence type="ECO:0000259" key="6">
    <source>
        <dbReference type="Pfam" id="PF10551"/>
    </source>
</evidence>
<name>A0A8T3AKI2_DENNO</name>
<keyword evidence="2" id="KW-0238">DNA-binding</keyword>
<evidence type="ECO:0000313" key="8">
    <source>
        <dbReference type="Proteomes" id="UP000829196"/>
    </source>
</evidence>
<sequence length="1405" mass="160885">MSRLILFFDGALQLAEDFTPTYIGGRNRPLQINDIITLEDLKIRILRALHRDYTTHTVNLACRLRNNGGHTAVEIIDDEVCTFVLTEGRRRTVIVYVEFEELPAPVLRTHSPPNIVFDNPRNSTYISRRTPIETEPSSSRQMSMSSRPTFDLNIPTSILGSPSIGHNIGECSAPVEGQSTHPNSEAVLPNYETMYSGSSENSSGEPEAPPFEDVEVTMRVDQIIQQHTPQNVQNLDDMMVSNEFQAKLRTAQEWDASDGIDVPVNNHQENFDANIPDHLYEGMTFGSKETLQCALSGWSIIKNVEFKKSTSNKTRLIVVCVQHDNQTRPCLWRLHAAKSKRLGGVWKISTIIGRHTCTNPILSASHRNCTLKFICQFITGTLRQQLDLKPKEIITRISSKFDVQVSYMKAWDARRKTIRTVFGSYEESYSSLYRMMEAIRLAVPGSVYNIQVTQGMRFKSIFWSFGPSILGWQHYRPILCLDGTFLLGKYQGTLLAAVGVDGNGGLYPLTFAVVESESIESWIWFLQMLHDLILSTHSRPDLCIISDKHAGLIRSCSEVFPWAAHRHCLRHLRENFKKVLRRLAVADCDGICDKMYWVGNTYDIKIHERHMKDIQNIKKEAYDWLMERDRTKWALTYDGGFRYGVMTTNASECFNGILRRSRGLPIQGLIMSIYYNLVSLFIKRAAKVEQWIASDSSAFVPRIKAVLELAERQARRSPQPTQINNHEFETIWKVEGKEVGHDDLDEAVHLVTSTHLHMAREWPVRCRRMLHALQITRLDSIRHQQFIQLDHALIGALVERWCPLTNTFHLPVGEMTITLQDVQLLLGIRIDGAPIIGSSVVGDELRWDTWIECCNELLGSHADPNVTYHDPDDNDVEVIFRMGHSQVYSIIPLRWLRWTFYRESYEDLLRHVFLRHVRAYIMYMLGCYLLPDTSGSHVHMQYLPLLEHIENFAHYSLGSAVLAHMYRELNLTTRPSRMYIAGCLPLLQVWAWKRIHVGRPTLRVPYPRDIIGKPLASRWAEERVREVPLGNMMTYRDELDGLQLSQAIFMPYSDAIMGMMPAICHEANNLWMARVPLISWKRVEWHLPDRVMRQFGGIQPRTIEPIEREFRRVDGRGRAEVDWLHYHRGYIELWNNRLALITTITHPLGDDQKELSDYLQWYKSWASIYLLKEATNPPETIYPRSPGKRIVVDYFLRSKEIAESYATGQMESGGLYQGYADIVELARQVEQSVYIDTTGRHPRQGGRTPVMEQPARKSTSHSSGLRSNPVDPPRHSMYVGSADSGRPLGMTGAGPSIIRGEGSSSQGRGGSHWTIPESQWPGTTSLYGPNAPYDLNNPIWTTLFGWPGTPSQHGIIIEEVQPDINSAEEEVHQDEEEEPQLQRRSRRVPSRYTPGTDALKPRKKR</sequence>
<dbReference type="InterPro" id="IPR001207">
    <property type="entry name" value="Transposase_mutator"/>
</dbReference>
<evidence type="ECO:0000256" key="3">
    <source>
        <dbReference type="ARBA" id="ARBA00023172"/>
    </source>
</evidence>
<organism evidence="7 8">
    <name type="scientific">Dendrobium nobile</name>
    <name type="common">Orchid</name>
    <dbReference type="NCBI Taxonomy" id="94219"/>
    <lineage>
        <taxon>Eukaryota</taxon>
        <taxon>Viridiplantae</taxon>
        <taxon>Streptophyta</taxon>
        <taxon>Embryophyta</taxon>
        <taxon>Tracheophyta</taxon>
        <taxon>Spermatophyta</taxon>
        <taxon>Magnoliopsida</taxon>
        <taxon>Liliopsida</taxon>
        <taxon>Asparagales</taxon>
        <taxon>Orchidaceae</taxon>
        <taxon>Epidendroideae</taxon>
        <taxon>Malaxideae</taxon>
        <taxon>Dendrobiinae</taxon>
        <taxon>Dendrobium</taxon>
    </lineage>
</organism>
<dbReference type="EMBL" id="JAGYWB010000016">
    <property type="protein sequence ID" value="KAI0496620.1"/>
    <property type="molecule type" value="Genomic_DNA"/>
</dbReference>
<evidence type="ECO:0000259" key="5">
    <source>
        <dbReference type="Pfam" id="PF10536"/>
    </source>
</evidence>
<dbReference type="InterPro" id="IPR044824">
    <property type="entry name" value="MAIN-like"/>
</dbReference>
<evidence type="ECO:0008006" key="9">
    <source>
        <dbReference type="Google" id="ProtNLM"/>
    </source>
</evidence>
<dbReference type="GO" id="GO:0010073">
    <property type="term" value="P:meristem maintenance"/>
    <property type="evidence" value="ECO:0007669"/>
    <property type="project" value="InterPro"/>
</dbReference>
<dbReference type="GO" id="GO:0003677">
    <property type="term" value="F:DNA binding"/>
    <property type="evidence" value="ECO:0007669"/>
    <property type="project" value="UniProtKB-KW"/>
</dbReference>
<feature type="domain" description="MULE transposase" evidence="6">
    <location>
        <begin position="478"/>
        <end position="574"/>
    </location>
</feature>
<comment type="caution">
    <text evidence="7">The sequence shown here is derived from an EMBL/GenBank/DDBJ whole genome shotgun (WGS) entry which is preliminary data.</text>
</comment>
<dbReference type="Proteomes" id="UP000829196">
    <property type="component" value="Unassembled WGS sequence"/>
</dbReference>
<evidence type="ECO:0000256" key="1">
    <source>
        <dbReference type="ARBA" id="ARBA00022578"/>
    </source>
</evidence>
<dbReference type="GO" id="GO:0006313">
    <property type="term" value="P:DNA transposition"/>
    <property type="evidence" value="ECO:0007669"/>
    <property type="project" value="InterPro"/>
</dbReference>
<dbReference type="Pfam" id="PF10551">
    <property type="entry name" value="MULE"/>
    <property type="match status" value="1"/>
</dbReference>
<dbReference type="PROSITE" id="PS01007">
    <property type="entry name" value="TRANSPOSASE_MUTATOR"/>
    <property type="match status" value="1"/>
</dbReference>
<dbReference type="GO" id="GO:0004803">
    <property type="term" value="F:transposase activity"/>
    <property type="evidence" value="ECO:0007669"/>
    <property type="project" value="InterPro"/>
</dbReference>
<evidence type="ECO:0000256" key="2">
    <source>
        <dbReference type="ARBA" id="ARBA00023125"/>
    </source>
</evidence>
<feature type="region of interest" description="Disordered" evidence="4">
    <location>
        <begin position="1361"/>
        <end position="1405"/>
    </location>
</feature>
<dbReference type="PANTHER" id="PTHR46033:SF8">
    <property type="entry name" value="PROTEIN MAINTENANCE OF MERISTEMS-LIKE"/>
    <property type="match status" value="1"/>
</dbReference>
<dbReference type="InterPro" id="IPR018289">
    <property type="entry name" value="MULE_transposase_dom"/>
</dbReference>
<feature type="region of interest" description="Disordered" evidence="4">
    <location>
        <begin position="1237"/>
        <end position="1323"/>
    </location>
</feature>
<evidence type="ECO:0000256" key="4">
    <source>
        <dbReference type="SAM" id="MobiDB-lite"/>
    </source>
</evidence>
<feature type="compositionally biased region" description="Acidic residues" evidence="4">
    <location>
        <begin position="1366"/>
        <end position="1379"/>
    </location>
</feature>
<feature type="compositionally biased region" description="Polar residues" evidence="4">
    <location>
        <begin position="1256"/>
        <end position="1266"/>
    </location>
</feature>
<accession>A0A8T3AKI2</accession>
<keyword evidence="1" id="KW-0815">Transposition</keyword>
<feature type="domain" description="Aminotransferase-like plant mobile" evidence="5">
    <location>
        <begin position="784"/>
        <end position="1163"/>
    </location>
</feature>